<keyword evidence="3 6" id="KW-0812">Transmembrane</keyword>
<dbReference type="InterPro" id="IPR025857">
    <property type="entry name" value="MacB_PCD"/>
</dbReference>
<organism evidence="9 10">
    <name type="scientific">Bacteroides uniformis str. 3978 T3 ii</name>
    <dbReference type="NCBI Taxonomy" id="1339349"/>
    <lineage>
        <taxon>Bacteria</taxon>
        <taxon>Pseudomonadati</taxon>
        <taxon>Bacteroidota</taxon>
        <taxon>Bacteroidia</taxon>
        <taxon>Bacteroidales</taxon>
        <taxon>Bacteroidaceae</taxon>
        <taxon>Bacteroides</taxon>
    </lineage>
</organism>
<reference evidence="9 10" key="1">
    <citation type="submission" date="2014-04" db="EMBL/GenBank/DDBJ databases">
        <authorList>
            <person name="Sears C."/>
            <person name="Carroll K."/>
            <person name="Sack B.R."/>
            <person name="Qadri F."/>
            <person name="Myers L.L."/>
            <person name="Chung G.-T."/>
            <person name="Escheverria P."/>
            <person name="Fraser C.M."/>
            <person name="Sadzewicz L."/>
            <person name="Shefchek K.A."/>
            <person name="Tallon L."/>
            <person name="Das S.P."/>
            <person name="Daugherty S."/>
            <person name="Mongodin E.F."/>
        </authorList>
    </citation>
    <scope>NUCLEOTIDE SEQUENCE [LARGE SCALE GENOMIC DNA]</scope>
    <source>
        <strain evidence="9 10">3978 T3 ii</strain>
    </source>
</reference>
<comment type="subcellular location">
    <subcellularLocation>
        <location evidence="1">Cell membrane</location>
        <topology evidence="1">Multi-pass membrane protein</topology>
    </subcellularLocation>
</comment>
<sequence>MIRHYIKTAFRNLLKYKAQNIISIIGLSVGILCFSICLYCSRYINSTDKCFTHWERIADINLYTPAEEPYSGTPATLFESLRQLQFQEVEAFTFVAYPRPRSYNVETIDKEELPYEDLYAMEVDTAYHSVFTPEVLQGSWAVASQTPNAVILTRSLAHKIFGLGENPIGKRMTLAQRLFSSPDTTPRTGGTIYTIQAIIEDIPLNTSLSFLQKIDMLILNDSEGLIQFDGRDSMTGGLTFALLRPGKTSAQLEASFRAMDLKHTIFNEKNTVSASNFGKLFREKSVAPYFAGITFIVGLLILLTGLLNFFHFLTGSYLNRSHEFGIRKVNGSNGNKLFWLLFTQAIIISFIAFLLTFCLIEIFTPYLSFSLFDFTLVIERDLLLIQTIEYMAGVILLCLLLCLFTVWRMKHASIQSSIYKNKSKRHKQKIRNCLLGIQFFICWLFIVFTVALYLQANKTGSTLFNTLTEKEKSEIISIPMDYRFMKNDEKLALIERISQHPDIKDKMLTDINYLKGISGTSMQTEKDNRESSLEVNIMNVPNNFFEFMNIPILSGHVLKTNSDMVADRKLVERIKKDLLGTTLYNYQDSYTVCGICSDFVADTYNQSQGFVFLPCDFKYYVGHCYLKCVPGKAEEVEAFVKKMLEENLPPSIQLHISTLQEDIHQAQAIENNMKGIILFFSFVSLIITLLGVYSAITLDTERRQKEVAIRKVNGAGLKQIIILFARTYIYQLVLSATMAFPLCYAILQLWKNMYIVFFNDGPLFWISIFIIVAVITTLTIIFRILKIARTNPAEVIKNE</sequence>
<feature type="transmembrane region" description="Helical" evidence="6">
    <location>
        <begin position="676"/>
        <end position="696"/>
    </location>
</feature>
<evidence type="ECO:0000313" key="9">
    <source>
        <dbReference type="EMBL" id="KDS48689.1"/>
    </source>
</evidence>
<dbReference type="PATRIC" id="fig|1339349.3.peg.3494"/>
<protein>
    <submittedName>
        <fullName evidence="9">FtsX-like permease family protein</fullName>
    </submittedName>
</protein>
<feature type="transmembrane region" description="Helical" evidence="6">
    <location>
        <begin position="289"/>
        <end position="310"/>
    </location>
</feature>
<feature type="transmembrane region" description="Helical" evidence="6">
    <location>
        <begin position="430"/>
        <end position="454"/>
    </location>
</feature>
<keyword evidence="5 6" id="KW-0472">Membrane</keyword>
<dbReference type="RefSeq" id="WP_008664546.1">
    <property type="nucleotide sequence ID" value="NZ_JNHN01000179.1"/>
</dbReference>
<dbReference type="PANTHER" id="PTHR30572:SF18">
    <property type="entry name" value="ABC-TYPE MACROLIDE FAMILY EXPORT SYSTEM PERMEASE COMPONENT 2"/>
    <property type="match status" value="1"/>
</dbReference>
<evidence type="ECO:0000259" key="8">
    <source>
        <dbReference type="Pfam" id="PF12704"/>
    </source>
</evidence>
<evidence type="ECO:0000256" key="1">
    <source>
        <dbReference type="ARBA" id="ARBA00004651"/>
    </source>
</evidence>
<evidence type="ECO:0000313" key="10">
    <source>
        <dbReference type="Proteomes" id="UP000028013"/>
    </source>
</evidence>
<feature type="transmembrane region" description="Helical" evidence="6">
    <location>
        <begin position="21"/>
        <end position="44"/>
    </location>
</feature>
<dbReference type="Pfam" id="PF12704">
    <property type="entry name" value="MacB_PCD"/>
    <property type="match status" value="1"/>
</dbReference>
<evidence type="ECO:0000256" key="2">
    <source>
        <dbReference type="ARBA" id="ARBA00022475"/>
    </source>
</evidence>
<comment type="caution">
    <text evidence="9">The sequence shown here is derived from an EMBL/GenBank/DDBJ whole genome shotgun (WGS) entry which is preliminary data.</text>
</comment>
<keyword evidence="4 6" id="KW-1133">Transmembrane helix</keyword>
<dbReference type="EMBL" id="JNHN01000179">
    <property type="protein sequence ID" value="KDS48689.1"/>
    <property type="molecule type" value="Genomic_DNA"/>
</dbReference>
<evidence type="ECO:0000256" key="6">
    <source>
        <dbReference type="SAM" id="Phobius"/>
    </source>
</evidence>
<accession>A0A078RW58</accession>
<evidence type="ECO:0000256" key="4">
    <source>
        <dbReference type="ARBA" id="ARBA00022989"/>
    </source>
</evidence>
<dbReference type="InterPro" id="IPR003838">
    <property type="entry name" value="ABC3_permease_C"/>
</dbReference>
<evidence type="ECO:0000259" key="7">
    <source>
        <dbReference type="Pfam" id="PF02687"/>
    </source>
</evidence>
<dbReference type="Pfam" id="PF02687">
    <property type="entry name" value="FtsX"/>
    <property type="match status" value="2"/>
</dbReference>
<feature type="transmembrane region" description="Helical" evidence="6">
    <location>
        <begin position="762"/>
        <end position="782"/>
    </location>
</feature>
<evidence type="ECO:0000256" key="5">
    <source>
        <dbReference type="ARBA" id="ARBA00023136"/>
    </source>
</evidence>
<evidence type="ECO:0000256" key="3">
    <source>
        <dbReference type="ARBA" id="ARBA00022692"/>
    </source>
</evidence>
<proteinExistence type="predicted"/>
<dbReference type="AlphaFoldDB" id="A0A078RW58"/>
<feature type="transmembrane region" description="Helical" evidence="6">
    <location>
        <begin position="383"/>
        <end position="409"/>
    </location>
</feature>
<dbReference type="PANTHER" id="PTHR30572">
    <property type="entry name" value="MEMBRANE COMPONENT OF TRANSPORTER-RELATED"/>
    <property type="match status" value="1"/>
</dbReference>
<dbReference type="GO" id="GO:0005886">
    <property type="term" value="C:plasma membrane"/>
    <property type="evidence" value="ECO:0007669"/>
    <property type="project" value="UniProtKB-SubCell"/>
</dbReference>
<dbReference type="GO" id="GO:0022857">
    <property type="term" value="F:transmembrane transporter activity"/>
    <property type="evidence" value="ECO:0007669"/>
    <property type="project" value="TreeGrafter"/>
</dbReference>
<gene>
    <name evidence="9" type="ORF">M094_2378</name>
</gene>
<feature type="transmembrane region" description="Helical" evidence="6">
    <location>
        <begin position="728"/>
        <end position="750"/>
    </location>
</feature>
<feature type="domain" description="ABC3 transporter permease C-terminal" evidence="7">
    <location>
        <begin position="679"/>
        <end position="792"/>
    </location>
</feature>
<keyword evidence="2" id="KW-1003">Cell membrane</keyword>
<name>A0A078RW58_BACUN</name>
<feature type="domain" description="MacB-like periplasmic core" evidence="8">
    <location>
        <begin position="22"/>
        <end position="258"/>
    </location>
</feature>
<dbReference type="InterPro" id="IPR050250">
    <property type="entry name" value="Macrolide_Exporter_MacB"/>
</dbReference>
<dbReference type="Proteomes" id="UP000028013">
    <property type="component" value="Unassembled WGS sequence"/>
</dbReference>
<feature type="transmembrane region" description="Helical" evidence="6">
    <location>
        <begin position="337"/>
        <end position="363"/>
    </location>
</feature>
<feature type="domain" description="ABC3 transporter permease C-terminal" evidence="7">
    <location>
        <begin position="296"/>
        <end position="413"/>
    </location>
</feature>